<dbReference type="KEGG" id="adu:107478945"/>
<dbReference type="GeneID" id="107478945"/>
<dbReference type="InterPro" id="IPR043128">
    <property type="entry name" value="Rev_trsase/Diguanyl_cyclase"/>
</dbReference>
<protein>
    <submittedName>
        <fullName evidence="3">Uncharacterized protein LOC107478945</fullName>
    </submittedName>
</protein>
<dbReference type="InterPro" id="IPR012337">
    <property type="entry name" value="RNaseH-like_sf"/>
</dbReference>
<dbReference type="Proteomes" id="UP000515211">
    <property type="component" value="Chromosome 3"/>
</dbReference>
<dbReference type="FunFam" id="3.30.70.270:FF:000020">
    <property type="entry name" value="Transposon Tf2-6 polyprotein-like Protein"/>
    <property type="match status" value="1"/>
</dbReference>
<dbReference type="PANTHER" id="PTHR48475:SF1">
    <property type="entry name" value="RNASE H TYPE-1 DOMAIN-CONTAINING PROTEIN"/>
    <property type="match status" value="1"/>
</dbReference>
<keyword evidence="2" id="KW-1185">Reference proteome</keyword>
<dbReference type="AlphaFoldDB" id="A0A6P4CPM2"/>
<reference evidence="2" key="1">
    <citation type="journal article" date="2016" name="Nat. Genet.">
        <title>The genome sequences of Arachis duranensis and Arachis ipaensis, the diploid ancestors of cultivated peanut.</title>
        <authorList>
            <person name="Bertioli D.J."/>
            <person name="Cannon S.B."/>
            <person name="Froenicke L."/>
            <person name="Huang G."/>
            <person name="Farmer A.D."/>
            <person name="Cannon E.K."/>
            <person name="Liu X."/>
            <person name="Gao D."/>
            <person name="Clevenger J."/>
            <person name="Dash S."/>
            <person name="Ren L."/>
            <person name="Moretzsohn M.C."/>
            <person name="Shirasawa K."/>
            <person name="Huang W."/>
            <person name="Vidigal B."/>
            <person name="Abernathy B."/>
            <person name="Chu Y."/>
            <person name="Niederhuth C.E."/>
            <person name="Umale P."/>
            <person name="Araujo A.C."/>
            <person name="Kozik A."/>
            <person name="Kim K.D."/>
            <person name="Burow M.D."/>
            <person name="Varshney R.K."/>
            <person name="Wang X."/>
            <person name="Zhang X."/>
            <person name="Barkley N."/>
            <person name="Guimaraes P.M."/>
            <person name="Isobe S."/>
            <person name="Guo B."/>
            <person name="Liao B."/>
            <person name="Stalker H.T."/>
            <person name="Schmitz R.J."/>
            <person name="Scheffler B.E."/>
            <person name="Leal-Bertioli S.C."/>
            <person name="Xun X."/>
            <person name="Jackson S.A."/>
            <person name="Michelmore R."/>
            <person name="Ozias-Akins P."/>
        </authorList>
    </citation>
    <scope>NUCLEOTIDE SEQUENCE [LARGE SCALE GENOMIC DNA]</scope>
    <source>
        <strain evidence="2">cv. V14167</strain>
    </source>
</reference>
<dbReference type="InterPro" id="IPR002156">
    <property type="entry name" value="RNaseH_domain"/>
</dbReference>
<name>A0A6P4CPM2_ARADU</name>
<organism evidence="2 3">
    <name type="scientific">Arachis duranensis</name>
    <name type="common">Wild peanut</name>
    <dbReference type="NCBI Taxonomy" id="130453"/>
    <lineage>
        <taxon>Eukaryota</taxon>
        <taxon>Viridiplantae</taxon>
        <taxon>Streptophyta</taxon>
        <taxon>Embryophyta</taxon>
        <taxon>Tracheophyta</taxon>
        <taxon>Spermatophyta</taxon>
        <taxon>Magnoliopsida</taxon>
        <taxon>eudicotyledons</taxon>
        <taxon>Gunneridae</taxon>
        <taxon>Pentapetalae</taxon>
        <taxon>rosids</taxon>
        <taxon>fabids</taxon>
        <taxon>Fabales</taxon>
        <taxon>Fabaceae</taxon>
        <taxon>Papilionoideae</taxon>
        <taxon>50 kb inversion clade</taxon>
        <taxon>dalbergioids sensu lato</taxon>
        <taxon>Dalbergieae</taxon>
        <taxon>Pterocarpus clade</taxon>
        <taxon>Arachis</taxon>
    </lineage>
</organism>
<dbReference type="GO" id="GO:0004523">
    <property type="term" value="F:RNA-DNA hybrid ribonuclease activity"/>
    <property type="evidence" value="ECO:0007669"/>
    <property type="project" value="InterPro"/>
</dbReference>
<proteinExistence type="predicted"/>
<dbReference type="Gene3D" id="3.30.70.270">
    <property type="match status" value="1"/>
</dbReference>
<sequence length="939" mass="107528">MAKSAEIDNSSNHPNCNKNVKKNLVGKKVMVENKGEKDKNLITDNFDTGFDDSLKAIFGVKQPIAVVSILPEEYSQVREVELLEDDCYDVFPRSKCLLLDDNMCGGGLFEKPTENDKEHLRPLHIKTRIDGRIVNKILVDGGAAVNLMPERVMGRLGKTEKDLIKSSIGVTDFNGMTSSVRGVVLLSIKEDVSKTAFRCPENFLGFLVQKKGIKIDKNKAKAILETPPPANKKQLQAFLGKVNYLRRFISNLSRKTKVFEPLIKLKKEEEFQWKIEHQKAFDNIKQYLTNPPIMTPPRHGAPLKLYMSASEVTIGGMLAQEDENGNKRVIYYLCRVLNDVESRYSLIEKLCLALYFSCLKLKYYLISRNVYVISKFDVLKYMLSSSILHGRLGKWMLALTKFSLHFVPARAVKGQVLADFLVDHPCIDIDEILLGFISLVPWKLYFDGSCHKGGVGIGILIISPSSEPSKFFFKLNYSCSNNEAECVTENLRKYFNVATKLLSKFDNVILRHVPRELNQEANELAQIASRYKIKLSTLEKLVRTKDIFMPLRKREVLSLEKLDLKDWRVPIMEYLENPSLSIDRKLKYRAQSYVLMNNVLFKKSIDGNLLTCLGEKEACLALAEVHEEIYGAHQTCEECQKHGSLQHIPASELHVIIKPWPFRGCALDLIEQIHPSSSKGHKFILVGVDYFSKWVEAIPLREVTHNEIINFIEEHIVYRFGIPQSITTDQGTMFIGKKVMEYAKSRDIKMLSSTLYYAQVNGQVEAANKILIALIKKYIGRQPRNWHQTLSQILWTYQNSPRGSTGNTPYKLVYGHEAVLPIDINLQSIRVTRQDEIPVADYWNSLYDELNELDDERLRALERVIRQKEIMSKSYNRRVKANTFAVGYLVWKIILPIEKNSKTYGKWSSTWEGPYGVDNVYSRNAYKIIEVGSEEEFLQ</sequence>
<dbReference type="Pfam" id="PF13456">
    <property type="entry name" value="RVT_3"/>
    <property type="match status" value="1"/>
</dbReference>
<dbReference type="InterPro" id="IPR043502">
    <property type="entry name" value="DNA/RNA_pol_sf"/>
</dbReference>
<dbReference type="GO" id="GO:0003676">
    <property type="term" value="F:nucleic acid binding"/>
    <property type="evidence" value="ECO:0007669"/>
    <property type="project" value="InterPro"/>
</dbReference>
<dbReference type="RefSeq" id="XP_015954586.2">
    <property type="nucleotide sequence ID" value="XM_016099100.2"/>
</dbReference>
<evidence type="ECO:0000313" key="3">
    <source>
        <dbReference type="RefSeq" id="XP_015954586.2"/>
    </source>
</evidence>
<dbReference type="InterPro" id="IPR041577">
    <property type="entry name" value="RT_RNaseH_2"/>
</dbReference>
<dbReference type="GO" id="GO:0015074">
    <property type="term" value="P:DNA integration"/>
    <property type="evidence" value="ECO:0007669"/>
    <property type="project" value="InterPro"/>
</dbReference>
<dbReference type="SUPFAM" id="SSF53098">
    <property type="entry name" value="Ribonuclease H-like"/>
    <property type="match status" value="2"/>
</dbReference>
<dbReference type="PROSITE" id="PS50994">
    <property type="entry name" value="INTEGRASE"/>
    <property type="match status" value="1"/>
</dbReference>
<dbReference type="SUPFAM" id="SSF56672">
    <property type="entry name" value="DNA/RNA polymerases"/>
    <property type="match status" value="1"/>
</dbReference>
<evidence type="ECO:0000313" key="2">
    <source>
        <dbReference type="Proteomes" id="UP000515211"/>
    </source>
</evidence>
<feature type="domain" description="Integrase catalytic" evidence="1">
    <location>
        <begin position="657"/>
        <end position="817"/>
    </location>
</feature>
<dbReference type="CDD" id="cd00303">
    <property type="entry name" value="retropepsin_like"/>
    <property type="match status" value="1"/>
</dbReference>
<dbReference type="CDD" id="cd09274">
    <property type="entry name" value="RNase_HI_RT_Ty3"/>
    <property type="match status" value="1"/>
</dbReference>
<dbReference type="InterPro" id="IPR036397">
    <property type="entry name" value="RNaseH_sf"/>
</dbReference>
<reference evidence="3" key="2">
    <citation type="submission" date="2025-08" db="UniProtKB">
        <authorList>
            <consortium name="RefSeq"/>
        </authorList>
    </citation>
    <scope>IDENTIFICATION</scope>
    <source>
        <tissue evidence="3">Whole plant</tissue>
    </source>
</reference>
<gene>
    <name evidence="3" type="primary">LOC107478945</name>
</gene>
<evidence type="ECO:0000259" key="1">
    <source>
        <dbReference type="PROSITE" id="PS50994"/>
    </source>
</evidence>
<accession>A0A6P4CPM2</accession>
<dbReference type="InterPro" id="IPR001584">
    <property type="entry name" value="Integrase_cat-core"/>
</dbReference>
<dbReference type="PANTHER" id="PTHR48475">
    <property type="entry name" value="RIBONUCLEASE H"/>
    <property type="match status" value="1"/>
</dbReference>
<dbReference type="Gene3D" id="3.30.420.10">
    <property type="entry name" value="Ribonuclease H-like superfamily/Ribonuclease H"/>
    <property type="match status" value="1"/>
</dbReference>
<dbReference type="Pfam" id="PF17919">
    <property type="entry name" value="RT_RNaseH_2"/>
    <property type="match status" value="1"/>
</dbReference>